<dbReference type="EMBL" id="SLXI01000004">
    <property type="protein sequence ID" value="TCP12333.1"/>
    <property type="molecule type" value="Genomic_DNA"/>
</dbReference>
<evidence type="ECO:0000313" key="5">
    <source>
        <dbReference type="Proteomes" id="UP000294841"/>
    </source>
</evidence>
<protein>
    <submittedName>
        <fullName evidence="4">TetR family transcriptional regulator</fullName>
    </submittedName>
</protein>
<dbReference type="InterPro" id="IPR023772">
    <property type="entry name" value="DNA-bd_HTH_TetR-type_CS"/>
</dbReference>
<keyword evidence="5" id="KW-1185">Reference proteome</keyword>
<organism evidence="4 5">
    <name type="scientific">Bisgaardia hudsonensis</name>
    <dbReference type="NCBI Taxonomy" id="109472"/>
    <lineage>
        <taxon>Bacteria</taxon>
        <taxon>Pseudomonadati</taxon>
        <taxon>Pseudomonadota</taxon>
        <taxon>Gammaproteobacteria</taxon>
        <taxon>Pasteurellales</taxon>
        <taxon>Pasteurellaceae</taxon>
        <taxon>Bisgaardia</taxon>
    </lineage>
</organism>
<gene>
    <name evidence="4" type="ORF">EV697_104143</name>
</gene>
<dbReference type="PROSITE" id="PS01081">
    <property type="entry name" value="HTH_TETR_1"/>
    <property type="match status" value="1"/>
</dbReference>
<dbReference type="PRINTS" id="PR00455">
    <property type="entry name" value="HTHTETR"/>
</dbReference>
<sequence length="188" mass="22403">MCQSKIGMTEQIFAATERLMEVSGLHCLSMHKIAKEANISVGTIYLYFKNKDELLEQFARRLFLFFCENLGKDYDDTLSYFEQYRRMWLNLWNLLNNNPKLLININQYHSLFMFYNVFEKEKNAKYWEQFCQRGIQENALCELPPKILFILGLETAINLALDKESLNQSLSDDMLERIIERSWRAIKK</sequence>
<dbReference type="PANTHER" id="PTHR43479">
    <property type="entry name" value="ACREF/ENVCD OPERON REPRESSOR-RELATED"/>
    <property type="match status" value="1"/>
</dbReference>
<proteinExistence type="predicted"/>
<dbReference type="OrthoDB" id="63332at2"/>
<dbReference type="Pfam" id="PF22604">
    <property type="entry name" value="TetR_HI_0893_C"/>
    <property type="match status" value="1"/>
</dbReference>
<name>A0A4R2N002_9PAST</name>
<feature type="domain" description="HTH tetR-type" evidence="3">
    <location>
        <begin position="6"/>
        <end position="66"/>
    </location>
</feature>
<dbReference type="InterPro" id="IPR050624">
    <property type="entry name" value="HTH-type_Tx_Regulator"/>
</dbReference>
<dbReference type="GO" id="GO:0003677">
    <property type="term" value="F:DNA binding"/>
    <property type="evidence" value="ECO:0007669"/>
    <property type="project" value="UniProtKB-UniRule"/>
</dbReference>
<feature type="DNA-binding region" description="H-T-H motif" evidence="2">
    <location>
        <begin position="29"/>
        <end position="48"/>
    </location>
</feature>
<dbReference type="RefSeq" id="WP_132023952.1">
    <property type="nucleotide sequence ID" value="NZ_CP016605.1"/>
</dbReference>
<dbReference type="Pfam" id="PF00440">
    <property type="entry name" value="TetR_N"/>
    <property type="match status" value="1"/>
</dbReference>
<accession>A0A4R2N002</accession>
<dbReference type="SUPFAM" id="SSF46689">
    <property type="entry name" value="Homeodomain-like"/>
    <property type="match status" value="1"/>
</dbReference>
<dbReference type="Proteomes" id="UP000294841">
    <property type="component" value="Unassembled WGS sequence"/>
</dbReference>
<dbReference type="PROSITE" id="PS50977">
    <property type="entry name" value="HTH_TETR_2"/>
    <property type="match status" value="1"/>
</dbReference>
<dbReference type="PANTHER" id="PTHR43479:SF11">
    <property type="entry name" value="ACREF_ENVCD OPERON REPRESSOR-RELATED"/>
    <property type="match status" value="1"/>
</dbReference>
<dbReference type="AlphaFoldDB" id="A0A4R2N002"/>
<keyword evidence="1 2" id="KW-0238">DNA-binding</keyword>
<dbReference type="InterPro" id="IPR009057">
    <property type="entry name" value="Homeodomain-like_sf"/>
</dbReference>
<evidence type="ECO:0000256" key="1">
    <source>
        <dbReference type="ARBA" id="ARBA00023125"/>
    </source>
</evidence>
<evidence type="ECO:0000259" key="3">
    <source>
        <dbReference type="PROSITE" id="PS50977"/>
    </source>
</evidence>
<evidence type="ECO:0000313" key="4">
    <source>
        <dbReference type="EMBL" id="TCP12333.1"/>
    </source>
</evidence>
<dbReference type="Gene3D" id="1.10.357.10">
    <property type="entry name" value="Tetracycline Repressor, domain 2"/>
    <property type="match status" value="1"/>
</dbReference>
<dbReference type="InterPro" id="IPR001647">
    <property type="entry name" value="HTH_TetR"/>
</dbReference>
<comment type="caution">
    <text evidence="4">The sequence shown here is derived from an EMBL/GenBank/DDBJ whole genome shotgun (WGS) entry which is preliminary data.</text>
</comment>
<evidence type="ECO:0000256" key="2">
    <source>
        <dbReference type="PROSITE-ProRule" id="PRU00335"/>
    </source>
</evidence>
<reference evidence="4 5" key="1">
    <citation type="submission" date="2019-03" db="EMBL/GenBank/DDBJ databases">
        <title>Genomic Encyclopedia of Type Strains, Phase IV (KMG-IV): sequencing the most valuable type-strain genomes for metagenomic binning, comparative biology and taxonomic classification.</title>
        <authorList>
            <person name="Goeker M."/>
        </authorList>
    </citation>
    <scope>NUCLEOTIDE SEQUENCE [LARGE SCALE GENOMIC DNA]</scope>
    <source>
        <strain evidence="4 5">DSM 28231</strain>
    </source>
</reference>
<dbReference type="InterPro" id="IPR054422">
    <property type="entry name" value="TetR-like_HI_0893_C"/>
</dbReference>